<protein>
    <recommendedName>
        <fullName evidence="7">Peptidase C1A papain C-terminal domain-containing protein</fullName>
    </recommendedName>
</protein>
<sequence>SGRIYEKECSDVAYEQFKRDHGKKSSSHDSARQHRLCAAIADNAIHNAHRNVTFKRGVNALSDYSSDEYRQLLGYRPHHHYGPQPYHPYNPYYPYNPYNPYYPYPVGPPAPPATTAAPTTTFDCGQSLQTPSSSTVTPPNNGQIPDSLDWRDAGVVTAVKNQGTCGACWAFSTTGAIESQYAMKYAENISLSEQNLMDCSTQNYGCQGGNMAIAMQYIAQNGGVDTESGYPYLGYQSNCRYSTASIGGRDTGYVPVTSGDENALKIAVATIGPISVAFDASHSSFQSYQSGVYYEPYCSSTVLDHAILVIGYGTDPEMGDYWLIKNSWGTSWGEEGFGRMARNRGNNCGIATEAVYPLV</sequence>
<dbReference type="CDD" id="cd02248">
    <property type="entry name" value="Peptidase_C1A"/>
    <property type="match status" value="1"/>
</dbReference>
<accession>A0AAV5SDX9</accession>
<dbReference type="GO" id="GO:0008234">
    <property type="term" value="F:cysteine-type peptidase activity"/>
    <property type="evidence" value="ECO:0007669"/>
    <property type="project" value="UniProtKB-KW"/>
</dbReference>
<dbReference type="PROSITE" id="PS00639">
    <property type="entry name" value="THIOL_PROTEASE_HIS"/>
    <property type="match status" value="1"/>
</dbReference>
<dbReference type="PROSITE" id="PS00139">
    <property type="entry name" value="THIOL_PROTEASE_CYS"/>
    <property type="match status" value="1"/>
</dbReference>
<evidence type="ECO:0000256" key="4">
    <source>
        <dbReference type="ARBA" id="ARBA00022807"/>
    </source>
</evidence>
<reference evidence="8" key="1">
    <citation type="submission" date="2023-10" db="EMBL/GenBank/DDBJ databases">
        <title>Genome assembly of Pristionchus species.</title>
        <authorList>
            <person name="Yoshida K."/>
            <person name="Sommer R.J."/>
        </authorList>
    </citation>
    <scope>NUCLEOTIDE SEQUENCE</scope>
    <source>
        <strain evidence="8">RS0144</strain>
    </source>
</reference>
<dbReference type="SUPFAM" id="SSF54001">
    <property type="entry name" value="Cysteine proteinases"/>
    <property type="match status" value="1"/>
</dbReference>
<evidence type="ECO:0000256" key="1">
    <source>
        <dbReference type="ARBA" id="ARBA00008455"/>
    </source>
</evidence>
<evidence type="ECO:0000259" key="7">
    <source>
        <dbReference type="SMART" id="SM00645"/>
    </source>
</evidence>
<dbReference type="EMBL" id="BTSX01000001">
    <property type="protein sequence ID" value="GMS80620.1"/>
    <property type="molecule type" value="Genomic_DNA"/>
</dbReference>
<gene>
    <name evidence="8" type="ORF">PENTCL1PPCAC_2795</name>
</gene>
<proteinExistence type="inferred from homology"/>
<dbReference type="GO" id="GO:0006508">
    <property type="term" value="P:proteolysis"/>
    <property type="evidence" value="ECO:0007669"/>
    <property type="project" value="UniProtKB-KW"/>
</dbReference>
<name>A0AAV5SDX9_9BILA</name>
<dbReference type="Proteomes" id="UP001432027">
    <property type="component" value="Unassembled WGS sequence"/>
</dbReference>
<dbReference type="InterPro" id="IPR025660">
    <property type="entry name" value="Pept_his_AS"/>
</dbReference>
<dbReference type="InterPro" id="IPR039417">
    <property type="entry name" value="Peptidase_C1A_papain-like"/>
</dbReference>
<keyword evidence="2" id="KW-0645">Protease</keyword>
<feature type="compositionally biased region" description="Polar residues" evidence="6">
    <location>
        <begin position="121"/>
        <end position="141"/>
    </location>
</feature>
<dbReference type="AlphaFoldDB" id="A0AAV5SDX9"/>
<dbReference type="PRINTS" id="PR00705">
    <property type="entry name" value="PAPAIN"/>
</dbReference>
<feature type="non-terminal residue" evidence="8">
    <location>
        <position position="1"/>
    </location>
</feature>
<evidence type="ECO:0000313" key="9">
    <source>
        <dbReference type="Proteomes" id="UP001432027"/>
    </source>
</evidence>
<evidence type="ECO:0000256" key="2">
    <source>
        <dbReference type="ARBA" id="ARBA00022670"/>
    </source>
</evidence>
<dbReference type="InterPro" id="IPR000668">
    <property type="entry name" value="Peptidase_C1A_C"/>
</dbReference>
<dbReference type="PANTHER" id="PTHR12411">
    <property type="entry name" value="CYSTEINE PROTEASE FAMILY C1-RELATED"/>
    <property type="match status" value="1"/>
</dbReference>
<feature type="domain" description="Peptidase C1A papain C-terminal" evidence="7">
    <location>
        <begin position="144"/>
        <end position="358"/>
    </location>
</feature>
<dbReference type="InterPro" id="IPR000169">
    <property type="entry name" value="Pept_cys_AS"/>
</dbReference>
<organism evidence="8 9">
    <name type="scientific">Pristionchus entomophagus</name>
    <dbReference type="NCBI Taxonomy" id="358040"/>
    <lineage>
        <taxon>Eukaryota</taxon>
        <taxon>Metazoa</taxon>
        <taxon>Ecdysozoa</taxon>
        <taxon>Nematoda</taxon>
        <taxon>Chromadorea</taxon>
        <taxon>Rhabditida</taxon>
        <taxon>Rhabditina</taxon>
        <taxon>Diplogasteromorpha</taxon>
        <taxon>Diplogasteroidea</taxon>
        <taxon>Neodiplogasteridae</taxon>
        <taxon>Pristionchus</taxon>
    </lineage>
</organism>
<dbReference type="PROSITE" id="PS00640">
    <property type="entry name" value="THIOL_PROTEASE_ASN"/>
    <property type="match status" value="1"/>
</dbReference>
<evidence type="ECO:0000256" key="6">
    <source>
        <dbReference type="SAM" id="MobiDB-lite"/>
    </source>
</evidence>
<feature type="region of interest" description="Disordered" evidence="6">
    <location>
        <begin position="114"/>
        <end position="141"/>
    </location>
</feature>
<dbReference type="SMART" id="SM00645">
    <property type="entry name" value="Pept_C1"/>
    <property type="match status" value="1"/>
</dbReference>
<keyword evidence="4" id="KW-0788">Thiol protease</keyword>
<keyword evidence="9" id="KW-1185">Reference proteome</keyword>
<keyword evidence="3" id="KW-0378">Hydrolase</keyword>
<evidence type="ECO:0000256" key="3">
    <source>
        <dbReference type="ARBA" id="ARBA00022801"/>
    </source>
</evidence>
<dbReference type="InterPro" id="IPR013128">
    <property type="entry name" value="Peptidase_C1A"/>
</dbReference>
<comment type="similarity">
    <text evidence="1">Belongs to the peptidase C1 family.</text>
</comment>
<dbReference type="Pfam" id="PF00112">
    <property type="entry name" value="Peptidase_C1"/>
    <property type="match status" value="1"/>
</dbReference>
<evidence type="ECO:0000313" key="8">
    <source>
        <dbReference type="EMBL" id="GMS80620.1"/>
    </source>
</evidence>
<evidence type="ECO:0000256" key="5">
    <source>
        <dbReference type="ARBA" id="ARBA00023157"/>
    </source>
</evidence>
<dbReference type="Gene3D" id="3.90.70.10">
    <property type="entry name" value="Cysteine proteinases"/>
    <property type="match status" value="1"/>
</dbReference>
<keyword evidence="5" id="KW-1015">Disulfide bond</keyword>
<dbReference type="InterPro" id="IPR025661">
    <property type="entry name" value="Pept_asp_AS"/>
</dbReference>
<comment type="caution">
    <text evidence="8">The sequence shown here is derived from an EMBL/GenBank/DDBJ whole genome shotgun (WGS) entry which is preliminary data.</text>
</comment>
<dbReference type="InterPro" id="IPR038765">
    <property type="entry name" value="Papain-like_cys_pep_sf"/>
</dbReference>